<evidence type="ECO:0000256" key="4">
    <source>
        <dbReference type="SAM" id="Phobius"/>
    </source>
</evidence>
<feature type="region of interest" description="Disordered" evidence="3">
    <location>
        <begin position="1147"/>
        <end position="1178"/>
    </location>
</feature>
<dbReference type="Proteomes" id="UP000001292">
    <property type="component" value="Unassembled WGS sequence"/>
</dbReference>
<dbReference type="STRING" id="7238.B4IDA5"/>
<feature type="compositionally biased region" description="Low complexity" evidence="3">
    <location>
        <begin position="1079"/>
        <end position="1102"/>
    </location>
</feature>
<keyword evidence="4" id="KW-0812">Transmembrane</keyword>
<feature type="compositionally biased region" description="Low complexity" evidence="3">
    <location>
        <begin position="1152"/>
        <end position="1169"/>
    </location>
</feature>
<feature type="region of interest" description="Disordered" evidence="3">
    <location>
        <begin position="786"/>
        <end position="861"/>
    </location>
</feature>
<dbReference type="SMR" id="B4IDA5"/>
<accession>B4IDA5</accession>
<feature type="region of interest" description="Disordered" evidence="3">
    <location>
        <begin position="973"/>
        <end position="1102"/>
    </location>
</feature>
<dbReference type="Gene3D" id="3.80.10.10">
    <property type="entry name" value="Ribonuclease Inhibitor"/>
    <property type="match status" value="2"/>
</dbReference>
<keyword evidence="7" id="KW-1185">Reference proteome</keyword>
<dbReference type="InterPro" id="IPR003591">
    <property type="entry name" value="Leu-rich_rpt_typical-subtyp"/>
</dbReference>
<feature type="region of interest" description="Disordered" evidence="3">
    <location>
        <begin position="900"/>
        <end position="949"/>
    </location>
</feature>
<dbReference type="SUPFAM" id="SSF52058">
    <property type="entry name" value="L domain-like"/>
    <property type="match status" value="1"/>
</dbReference>
<proteinExistence type="predicted"/>
<feature type="signal peptide" evidence="5">
    <location>
        <begin position="1"/>
        <end position="33"/>
    </location>
</feature>
<dbReference type="PANTHER" id="PTHR24366">
    <property type="entry name" value="IG(IMMUNOGLOBULIN) AND LRR(LEUCINE RICH REPEAT) DOMAINS"/>
    <property type="match status" value="1"/>
</dbReference>
<feature type="compositionally biased region" description="Gly residues" evidence="3">
    <location>
        <begin position="564"/>
        <end position="573"/>
    </location>
</feature>
<evidence type="ECO:0000256" key="1">
    <source>
        <dbReference type="ARBA" id="ARBA00022614"/>
    </source>
</evidence>
<feature type="compositionally biased region" description="Low complexity" evidence="3">
    <location>
        <begin position="1026"/>
        <end position="1049"/>
    </location>
</feature>
<dbReference type="PANTHER" id="PTHR24366:SF168">
    <property type="entry name" value="GH22922P-RELATED"/>
    <property type="match status" value="1"/>
</dbReference>
<feature type="chain" id="PRO_5002810183" evidence="5">
    <location>
        <begin position="34"/>
        <end position="1310"/>
    </location>
</feature>
<dbReference type="SMART" id="SM00369">
    <property type="entry name" value="LRR_TYP"/>
    <property type="match status" value="8"/>
</dbReference>
<dbReference type="Pfam" id="PF13855">
    <property type="entry name" value="LRR_8"/>
    <property type="match status" value="2"/>
</dbReference>
<dbReference type="InterPro" id="IPR001611">
    <property type="entry name" value="Leu-rich_rpt"/>
</dbReference>
<feature type="compositionally biased region" description="Low complexity" evidence="3">
    <location>
        <begin position="528"/>
        <end position="544"/>
    </location>
</feature>
<keyword evidence="2" id="KW-0677">Repeat</keyword>
<keyword evidence="4" id="KW-1133">Transmembrane helix</keyword>
<name>B4IDA5_DROSE</name>
<evidence type="ECO:0000256" key="5">
    <source>
        <dbReference type="SAM" id="SignalP"/>
    </source>
</evidence>
<dbReference type="HOGENOM" id="CLU_006749_0_0_1"/>
<evidence type="ECO:0000313" key="7">
    <source>
        <dbReference type="Proteomes" id="UP000001292"/>
    </source>
</evidence>
<feature type="compositionally biased region" description="Low complexity" evidence="3">
    <location>
        <begin position="992"/>
        <end position="1014"/>
    </location>
</feature>
<feature type="compositionally biased region" description="Polar residues" evidence="3">
    <location>
        <begin position="517"/>
        <end position="527"/>
    </location>
</feature>
<evidence type="ECO:0000256" key="3">
    <source>
        <dbReference type="SAM" id="MobiDB-lite"/>
    </source>
</evidence>
<feature type="compositionally biased region" description="Polar residues" evidence="3">
    <location>
        <begin position="811"/>
        <end position="829"/>
    </location>
</feature>
<dbReference type="SMART" id="SM00365">
    <property type="entry name" value="LRR_SD22"/>
    <property type="match status" value="4"/>
</dbReference>
<dbReference type="FunFam" id="3.80.10.10:FF:000340">
    <property type="entry name" value="Uncharacterized protein, isoform B"/>
    <property type="match status" value="1"/>
</dbReference>
<dbReference type="SUPFAM" id="SSF81995">
    <property type="entry name" value="beta-sandwich domain of Sec23/24"/>
    <property type="match status" value="1"/>
</dbReference>
<organism evidence="7">
    <name type="scientific">Drosophila sechellia</name>
    <name type="common">Fruit fly</name>
    <dbReference type="NCBI Taxonomy" id="7238"/>
    <lineage>
        <taxon>Eukaryota</taxon>
        <taxon>Metazoa</taxon>
        <taxon>Ecdysozoa</taxon>
        <taxon>Arthropoda</taxon>
        <taxon>Hexapoda</taxon>
        <taxon>Insecta</taxon>
        <taxon>Pterygota</taxon>
        <taxon>Neoptera</taxon>
        <taxon>Endopterygota</taxon>
        <taxon>Diptera</taxon>
        <taxon>Brachycera</taxon>
        <taxon>Muscomorpha</taxon>
        <taxon>Ephydroidea</taxon>
        <taxon>Drosophilidae</taxon>
        <taxon>Drosophila</taxon>
        <taxon>Sophophora</taxon>
    </lineage>
</organism>
<keyword evidence="4" id="KW-0472">Membrane</keyword>
<dbReference type="InterPro" id="IPR032675">
    <property type="entry name" value="LRR_dom_sf"/>
</dbReference>
<feature type="region of interest" description="Disordered" evidence="3">
    <location>
        <begin position="430"/>
        <end position="582"/>
    </location>
</feature>
<protein>
    <submittedName>
        <fullName evidence="6">GM16824</fullName>
    </submittedName>
</protein>
<dbReference type="OMA" id="YYMPQTE"/>
<feature type="compositionally biased region" description="Polar residues" evidence="3">
    <location>
        <begin position="1066"/>
        <end position="1078"/>
    </location>
</feature>
<feature type="compositionally biased region" description="Low complexity" evidence="3">
    <location>
        <begin position="457"/>
        <end position="513"/>
    </location>
</feature>
<evidence type="ECO:0000313" key="6">
    <source>
        <dbReference type="EMBL" id="EDW45531.1"/>
    </source>
</evidence>
<dbReference type="EMBL" id="CH480829">
    <property type="protein sequence ID" value="EDW45531.1"/>
    <property type="molecule type" value="Genomic_DNA"/>
</dbReference>
<dbReference type="PROSITE" id="PS51450">
    <property type="entry name" value="LRR"/>
    <property type="match status" value="2"/>
</dbReference>
<feature type="transmembrane region" description="Helical" evidence="4">
    <location>
        <begin position="702"/>
        <end position="722"/>
    </location>
</feature>
<sequence>MRPGRTTTALPAATTPLLLLLPLILGRLHVAHAQCPWQRDVPDLQTSCICAYNLGRELSVQCDQVDFSQLLDAMNTHARLKPVDLLYVNNSTISELPDAVFRNLSLHNVQLSSCGIQRIATGAFKGQESVLRNLNLQDNLLTDVPVEALKVLGKLNLLDLSKNQLSHIPDDAFVGLTKLSTLKLNDNNVTLASNAFRGLEQSLKNINLKGTKQRKVPESIRGLKSLAFLDLSQNGIKELPGAGGIRVFDGLDALTALNLERNLIQSIGETAFAGVRKTLSSLSLLNNLLAEFPIGAVHSLKELRVLDIGFNLLTSLPEAAFRGNPGITLLALDGNPLSSVPEGAFAHLNATLRGLSLGGRFLHCDCKLRWVAEWIRNGDLQVTSRERNPQFCGTPPRFRDRGFYSIQPEELSCPDIADAALRGPVGLADNLKPTLPSSPDSVEYETGTGTGTGTVGTGTAASAPVTSSVSSSTSTTTPTTTTTTTTAEPTTRRSTTRPPTKSTTAISATTASPVSNPPVNGTGTVQATSITTSSSSSSSSSTSTGHGNGKQAPGWRQGVTNGNGNSGVGGAGGLHKPQRPPLVLGYPPQRGTRIDDANEVQVKHAFRQDSSVIIQWDSDTANILGFRVVYRLFGEKAFKQGPPLESSEREFKIKNVPAQECIIVCVISLEELHVTPETVPYQQCREVRTVASQASNMDKITIAASAAICGTIIVAVIVFIAASRRSRKLQSSQQKSPLPIGGLPVNCCGPTGSPGPLGSIATLSAFNNHKEWDQVSAYSGRSIPRPRIYPVEQPDDMRSHFSGMPGKVGKSSRSLADGQSQHSFSNNSHRGYLGSAFPSNLVNSRPELRQSRQSLAAASERMSRASYAGSIHGGNGGGGGLGGNGGGGGNGLPVSSLMAMSGMVGGGGPASIASSARRSRPRSRSREQLNTTHIHNHRPGSRYSQAGSTHTLNNYCDTSDNWTDHDMDIYMARNPTTRNGLGHEGRGRGRRQQQQQQQQQHQQLQHQQHQLQQLRNERHQQRHRNNQQWEQPYQPAQQQHQRLQYYMPQTERCTSPPDVVPRAANFHNSNTISTGRNDNSNSHGSSSSSSNTTSSSNIAQQQQAPLAAMTAALGDATSAATAAAASASGIVVENYFNEYERQEIIYHHPTSRRSSSSNSSSNSSSSSNSAAATRHVPRSNAFRLQLPAMATTTTNHILYNISNKHGATGHNGIIGNYKAHTFSDSCNCTCNCSLSEEEEISQETAAVTAAAGEDGEQAASSLASTSVSSIEQVQQGQEVSLSLNLTLADAAAGADADADAADASADRAEL</sequence>
<evidence type="ECO:0000256" key="2">
    <source>
        <dbReference type="ARBA" id="ARBA00022737"/>
    </source>
</evidence>
<gene>
    <name evidence="6" type="primary">Dsec\GM16824</name>
    <name evidence="6" type="ORF">Dsec_GM16824</name>
</gene>
<reference evidence="6 7" key="1">
    <citation type="journal article" date="2007" name="Nature">
        <title>Evolution of genes and genomes on the Drosophila phylogeny.</title>
        <authorList>
            <consortium name="Drosophila 12 Genomes Consortium"/>
            <person name="Clark A.G."/>
            <person name="Eisen M.B."/>
            <person name="Smith D.R."/>
            <person name="Bergman C.M."/>
            <person name="Oliver B."/>
            <person name="Markow T.A."/>
            <person name="Kaufman T.C."/>
            <person name="Kellis M."/>
            <person name="Gelbart W."/>
            <person name="Iyer V.N."/>
            <person name="Pollard D.A."/>
            <person name="Sackton T.B."/>
            <person name="Larracuente A.M."/>
            <person name="Singh N.D."/>
            <person name="Abad J.P."/>
            <person name="Abt D.N."/>
            <person name="Adryan B."/>
            <person name="Aguade M."/>
            <person name="Akashi H."/>
            <person name="Anderson W.W."/>
            <person name="Aquadro C.F."/>
            <person name="Ardell D.H."/>
            <person name="Arguello R."/>
            <person name="Artieri C.G."/>
            <person name="Barbash D.A."/>
            <person name="Barker D."/>
            <person name="Barsanti P."/>
            <person name="Batterham P."/>
            <person name="Batzoglou S."/>
            <person name="Begun D."/>
            <person name="Bhutkar A."/>
            <person name="Blanco E."/>
            <person name="Bosak S.A."/>
            <person name="Bradley R.K."/>
            <person name="Brand A.D."/>
            <person name="Brent M.R."/>
            <person name="Brooks A.N."/>
            <person name="Brown R.H."/>
            <person name="Butlin R.K."/>
            <person name="Caggese C."/>
            <person name="Calvi B.R."/>
            <person name="Bernardo de Carvalho A."/>
            <person name="Caspi A."/>
            <person name="Castrezana S."/>
            <person name="Celniker S.E."/>
            <person name="Chang J.L."/>
            <person name="Chapple C."/>
            <person name="Chatterji S."/>
            <person name="Chinwalla A."/>
            <person name="Civetta A."/>
            <person name="Clifton S.W."/>
            <person name="Comeron J.M."/>
            <person name="Costello J.C."/>
            <person name="Coyne J.A."/>
            <person name="Daub J."/>
            <person name="David R.G."/>
            <person name="Delcher A.L."/>
            <person name="Delehaunty K."/>
            <person name="Do C.B."/>
            <person name="Ebling H."/>
            <person name="Edwards K."/>
            <person name="Eickbush T."/>
            <person name="Evans J.D."/>
            <person name="Filipski A."/>
            <person name="Findeiss S."/>
            <person name="Freyhult E."/>
            <person name="Fulton L."/>
            <person name="Fulton R."/>
            <person name="Garcia A.C."/>
            <person name="Gardiner A."/>
            <person name="Garfield D.A."/>
            <person name="Garvin B.E."/>
            <person name="Gibson G."/>
            <person name="Gilbert D."/>
            <person name="Gnerre S."/>
            <person name="Godfrey J."/>
            <person name="Good R."/>
            <person name="Gotea V."/>
            <person name="Gravely B."/>
            <person name="Greenberg A.J."/>
            <person name="Griffiths-Jones S."/>
            <person name="Gross S."/>
            <person name="Guigo R."/>
            <person name="Gustafson E.A."/>
            <person name="Haerty W."/>
            <person name="Hahn M.W."/>
            <person name="Halligan D.L."/>
            <person name="Halpern A.L."/>
            <person name="Halter G.M."/>
            <person name="Han M.V."/>
            <person name="Heger A."/>
            <person name="Hillier L."/>
            <person name="Hinrichs A.S."/>
            <person name="Holmes I."/>
            <person name="Hoskins R.A."/>
            <person name="Hubisz M.J."/>
            <person name="Hultmark D."/>
            <person name="Huntley M.A."/>
            <person name="Jaffe D.B."/>
            <person name="Jagadeeshan S."/>
            <person name="Jeck W.R."/>
            <person name="Johnson J."/>
            <person name="Jones C.D."/>
            <person name="Jordan W.C."/>
            <person name="Karpen G.H."/>
            <person name="Kataoka E."/>
            <person name="Keightley P.D."/>
            <person name="Kheradpour P."/>
            <person name="Kirkness E.F."/>
            <person name="Koerich L.B."/>
            <person name="Kristiansen K."/>
            <person name="Kudrna D."/>
            <person name="Kulathinal R.J."/>
            <person name="Kumar S."/>
            <person name="Kwok R."/>
            <person name="Lander E."/>
            <person name="Langley C.H."/>
            <person name="Lapoint R."/>
            <person name="Lazzaro B.P."/>
            <person name="Lee S.J."/>
            <person name="Levesque L."/>
            <person name="Li R."/>
            <person name="Lin C.F."/>
            <person name="Lin M.F."/>
            <person name="Lindblad-Toh K."/>
            <person name="Llopart A."/>
            <person name="Long M."/>
            <person name="Low L."/>
            <person name="Lozovsky E."/>
            <person name="Lu J."/>
            <person name="Luo M."/>
            <person name="Machado C.A."/>
            <person name="Makalowski W."/>
            <person name="Marzo M."/>
            <person name="Matsuda M."/>
            <person name="Matzkin L."/>
            <person name="McAllister B."/>
            <person name="McBride C.S."/>
            <person name="McKernan B."/>
            <person name="McKernan K."/>
            <person name="Mendez-Lago M."/>
            <person name="Minx P."/>
            <person name="Mollenhauer M.U."/>
            <person name="Montooth K."/>
            <person name="Mount S.M."/>
            <person name="Mu X."/>
            <person name="Myers E."/>
            <person name="Negre B."/>
            <person name="Newfeld S."/>
            <person name="Nielsen R."/>
            <person name="Noor M.A."/>
            <person name="O'Grady P."/>
            <person name="Pachter L."/>
            <person name="Papaceit M."/>
            <person name="Parisi M.J."/>
            <person name="Parisi M."/>
            <person name="Parts L."/>
            <person name="Pedersen J.S."/>
            <person name="Pesole G."/>
            <person name="Phillippy A.M."/>
            <person name="Ponting C.P."/>
            <person name="Pop M."/>
            <person name="Porcelli D."/>
            <person name="Powell J.R."/>
            <person name="Prohaska S."/>
            <person name="Pruitt K."/>
            <person name="Puig M."/>
            <person name="Quesneville H."/>
            <person name="Ram K.R."/>
            <person name="Rand D."/>
            <person name="Rasmussen M.D."/>
            <person name="Reed L.K."/>
            <person name="Reenan R."/>
            <person name="Reily A."/>
            <person name="Remington K.A."/>
            <person name="Rieger T.T."/>
            <person name="Ritchie M.G."/>
            <person name="Robin C."/>
            <person name="Rogers Y.H."/>
            <person name="Rohde C."/>
            <person name="Rozas J."/>
            <person name="Rubenfield M.J."/>
            <person name="Ruiz A."/>
            <person name="Russo S."/>
            <person name="Salzberg S.L."/>
            <person name="Sanchez-Gracia A."/>
            <person name="Saranga D.J."/>
            <person name="Sato H."/>
            <person name="Schaeffer S.W."/>
            <person name="Schatz M.C."/>
            <person name="Schlenke T."/>
            <person name="Schwartz R."/>
            <person name="Segarra C."/>
            <person name="Singh R.S."/>
            <person name="Sirot L."/>
            <person name="Sirota M."/>
            <person name="Sisneros N.B."/>
            <person name="Smith C.D."/>
            <person name="Smith T.F."/>
            <person name="Spieth J."/>
            <person name="Stage D.E."/>
            <person name="Stark A."/>
            <person name="Stephan W."/>
            <person name="Strausberg R.L."/>
            <person name="Strempel S."/>
            <person name="Sturgill D."/>
            <person name="Sutton G."/>
            <person name="Sutton G.G."/>
            <person name="Tao W."/>
            <person name="Teichmann S."/>
            <person name="Tobari Y.N."/>
            <person name="Tomimura Y."/>
            <person name="Tsolas J.M."/>
            <person name="Valente V.L."/>
            <person name="Venter E."/>
            <person name="Venter J.C."/>
            <person name="Vicario S."/>
            <person name="Vieira F.G."/>
            <person name="Vilella A.J."/>
            <person name="Villasante A."/>
            <person name="Walenz B."/>
            <person name="Wang J."/>
            <person name="Wasserman M."/>
            <person name="Watts T."/>
            <person name="Wilson D."/>
            <person name="Wilson R.K."/>
            <person name="Wing R.A."/>
            <person name="Wolfner M.F."/>
            <person name="Wong A."/>
            <person name="Wong G.K."/>
            <person name="Wu C.I."/>
            <person name="Wu G."/>
            <person name="Yamamoto D."/>
            <person name="Yang H.P."/>
            <person name="Yang S.P."/>
            <person name="Yorke J.A."/>
            <person name="Yoshida K."/>
            <person name="Zdobnov E."/>
            <person name="Zhang P."/>
            <person name="Zhang Y."/>
            <person name="Zimin A.V."/>
            <person name="Baldwin J."/>
            <person name="Abdouelleil A."/>
            <person name="Abdulkadir J."/>
            <person name="Abebe A."/>
            <person name="Abera B."/>
            <person name="Abreu J."/>
            <person name="Acer S.C."/>
            <person name="Aftuck L."/>
            <person name="Alexander A."/>
            <person name="An P."/>
            <person name="Anderson E."/>
            <person name="Anderson S."/>
            <person name="Arachi H."/>
            <person name="Azer M."/>
            <person name="Bachantsang P."/>
            <person name="Barry A."/>
            <person name="Bayul T."/>
            <person name="Berlin A."/>
            <person name="Bessette D."/>
            <person name="Bloom T."/>
            <person name="Blye J."/>
            <person name="Boguslavskiy L."/>
            <person name="Bonnet C."/>
            <person name="Boukhgalter B."/>
            <person name="Bourzgui I."/>
            <person name="Brown A."/>
            <person name="Cahill P."/>
            <person name="Channer S."/>
            <person name="Cheshatsang Y."/>
            <person name="Chuda L."/>
            <person name="Citroen M."/>
            <person name="Collymore A."/>
            <person name="Cooke P."/>
            <person name="Costello M."/>
            <person name="D'Aco K."/>
            <person name="Daza R."/>
            <person name="De Haan G."/>
            <person name="DeGray S."/>
            <person name="DeMaso C."/>
            <person name="Dhargay N."/>
            <person name="Dooley K."/>
            <person name="Dooley E."/>
            <person name="Doricent M."/>
            <person name="Dorje P."/>
            <person name="Dorjee K."/>
            <person name="Dupes A."/>
            <person name="Elong R."/>
            <person name="Falk J."/>
            <person name="Farina A."/>
            <person name="Faro S."/>
            <person name="Ferguson D."/>
            <person name="Fisher S."/>
            <person name="Foley C.D."/>
            <person name="Franke A."/>
            <person name="Friedrich D."/>
            <person name="Gadbois L."/>
            <person name="Gearin G."/>
            <person name="Gearin C.R."/>
            <person name="Giannoukos G."/>
            <person name="Goode T."/>
            <person name="Graham J."/>
            <person name="Grandbois E."/>
            <person name="Grewal S."/>
            <person name="Gyaltsen K."/>
            <person name="Hafez N."/>
            <person name="Hagos B."/>
            <person name="Hall J."/>
            <person name="Henson C."/>
            <person name="Hollinger A."/>
            <person name="Honan T."/>
            <person name="Huard M.D."/>
            <person name="Hughes L."/>
            <person name="Hurhula B."/>
            <person name="Husby M.E."/>
            <person name="Kamat A."/>
            <person name="Kanga B."/>
            <person name="Kashin S."/>
            <person name="Khazanovich D."/>
            <person name="Kisner P."/>
            <person name="Lance K."/>
            <person name="Lara M."/>
            <person name="Lee W."/>
            <person name="Lennon N."/>
            <person name="Letendre F."/>
            <person name="LeVine R."/>
            <person name="Lipovsky A."/>
            <person name="Liu X."/>
            <person name="Liu J."/>
            <person name="Liu S."/>
            <person name="Lokyitsang T."/>
            <person name="Lokyitsang Y."/>
            <person name="Lubonja R."/>
            <person name="Lui A."/>
            <person name="MacDonald P."/>
            <person name="Magnisalis V."/>
            <person name="Maru K."/>
            <person name="Matthews C."/>
            <person name="McCusker W."/>
            <person name="McDonough S."/>
            <person name="Mehta T."/>
            <person name="Meldrim J."/>
            <person name="Meneus L."/>
            <person name="Mihai O."/>
            <person name="Mihalev A."/>
            <person name="Mihova T."/>
            <person name="Mittelman R."/>
            <person name="Mlenga V."/>
            <person name="Montmayeur A."/>
            <person name="Mulrain L."/>
            <person name="Navidi A."/>
            <person name="Naylor J."/>
            <person name="Negash T."/>
            <person name="Nguyen T."/>
            <person name="Nguyen N."/>
            <person name="Nicol R."/>
            <person name="Norbu C."/>
            <person name="Norbu N."/>
            <person name="Novod N."/>
            <person name="O'Neill B."/>
            <person name="Osman S."/>
            <person name="Markiewicz E."/>
            <person name="Oyono O.L."/>
            <person name="Patti C."/>
            <person name="Phunkhang P."/>
            <person name="Pierre F."/>
            <person name="Priest M."/>
            <person name="Raghuraman S."/>
            <person name="Rege F."/>
            <person name="Reyes R."/>
            <person name="Rise C."/>
            <person name="Rogov P."/>
            <person name="Ross K."/>
            <person name="Ryan E."/>
            <person name="Settipalli S."/>
            <person name="Shea T."/>
            <person name="Sherpa N."/>
            <person name="Shi L."/>
            <person name="Shih D."/>
            <person name="Sparrow T."/>
            <person name="Spaulding J."/>
            <person name="Stalker J."/>
            <person name="Stange-Thomann N."/>
            <person name="Stavropoulos S."/>
            <person name="Stone C."/>
            <person name="Strader C."/>
            <person name="Tesfaye S."/>
            <person name="Thomson T."/>
            <person name="Thoulutsang Y."/>
            <person name="Thoulutsang D."/>
            <person name="Topham K."/>
            <person name="Topping I."/>
            <person name="Tsamla T."/>
            <person name="Vassiliev H."/>
            <person name="Vo A."/>
            <person name="Wangchuk T."/>
            <person name="Wangdi T."/>
            <person name="Weiand M."/>
            <person name="Wilkinson J."/>
            <person name="Wilson A."/>
            <person name="Yadav S."/>
            <person name="Young G."/>
            <person name="Yu Q."/>
            <person name="Zembek L."/>
            <person name="Zhong D."/>
            <person name="Zimmer A."/>
            <person name="Zwirko Z."/>
            <person name="Jaffe D.B."/>
            <person name="Alvarez P."/>
            <person name="Brockman W."/>
            <person name="Butler J."/>
            <person name="Chin C."/>
            <person name="Gnerre S."/>
            <person name="Grabherr M."/>
            <person name="Kleber M."/>
            <person name="Mauceli E."/>
            <person name="MacCallum I."/>
        </authorList>
    </citation>
    <scope>NUCLEOTIDE SEQUENCE [LARGE SCALE GENOMIC DNA]</scope>
    <source>
        <strain evidence="7">Rob3c / Tucson 14021-0248.25</strain>
    </source>
</reference>
<keyword evidence="5" id="KW-0732">Signal</keyword>
<keyword evidence="1" id="KW-0433">Leucine-rich repeat</keyword>
<dbReference type="PhylomeDB" id="B4IDA5"/>